<evidence type="ECO:0000313" key="5">
    <source>
        <dbReference type="Proteomes" id="UP000294480"/>
    </source>
</evidence>
<reference evidence="4 5" key="1">
    <citation type="submission" date="2019-03" db="EMBL/GenBank/DDBJ databases">
        <title>Genomic Encyclopedia of Type Strains, Phase IV (KMG-IV): sequencing the most valuable type-strain genomes for metagenomic binning, comparative biology and taxonomic classification.</title>
        <authorList>
            <person name="Goeker M."/>
        </authorList>
    </citation>
    <scope>NUCLEOTIDE SEQUENCE [LARGE SCALE GENOMIC DNA]</scope>
    <source>
        <strain evidence="4 5">DSM 102852</strain>
    </source>
</reference>
<comment type="caution">
    <text evidence="4">The sequence shown here is derived from an EMBL/GenBank/DDBJ whole genome shotgun (WGS) entry which is preliminary data.</text>
</comment>
<name>A0A4R6Y5I0_9BURK</name>
<dbReference type="Pfam" id="PF02661">
    <property type="entry name" value="Fic"/>
    <property type="match status" value="1"/>
</dbReference>
<dbReference type="PANTHER" id="PTHR13504">
    <property type="entry name" value="FIDO DOMAIN-CONTAINING PROTEIN DDB_G0283145"/>
    <property type="match status" value="1"/>
</dbReference>
<organism evidence="4 5">
    <name type="scientific">Hydromonas duriensis</name>
    <dbReference type="NCBI Taxonomy" id="1527608"/>
    <lineage>
        <taxon>Bacteria</taxon>
        <taxon>Pseudomonadati</taxon>
        <taxon>Pseudomonadota</taxon>
        <taxon>Betaproteobacteria</taxon>
        <taxon>Burkholderiales</taxon>
        <taxon>Burkholderiaceae</taxon>
        <taxon>Hydromonas</taxon>
    </lineage>
</organism>
<dbReference type="SUPFAM" id="SSF140931">
    <property type="entry name" value="Fic-like"/>
    <property type="match status" value="1"/>
</dbReference>
<dbReference type="Gene3D" id="1.10.3290.10">
    <property type="entry name" value="Fido-like domain"/>
    <property type="match status" value="1"/>
</dbReference>
<dbReference type="AlphaFoldDB" id="A0A4R6Y5I0"/>
<dbReference type="InterPro" id="IPR036597">
    <property type="entry name" value="Fido-like_dom_sf"/>
</dbReference>
<dbReference type="InterPro" id="IPR040198">
    <property type="entry name" value="Fido_containing"/>
</dbReference>
<keyword evidence="5" id="KW-1185">Reference proteome</keyword>
<sequence>MLTYDTAHVDKVRQAISFIPNMERALFMAEKMRVDFVYNTAALEGNPYTYPEIKTLIEGITVGGHRISDTEQVLNLNRALSHVIDLVKSGKFELNKETACTIQGIVANRESLTWGEFRDGQVFIGGTNYLPPRASDLDIIFEQGAKLLNTIDDPTFKAWLIFLWGSLNQFFYDGNKRTSRFLANATLMSAGLPPLMILAKDQLKYNEVMTRFYDNQDATEALEWLYSYYVERIAGFGFKA</sequence>
<feature type="site" description="Important for autoinhibition of adenylyltransferase activity" evidence="2">
    <location>
        <position position="44"/>
    </location>
</feature>
<dbReference type="GO" id="GO:0005524">
    <property type="term" value="F:ATP binding"/>
    <property type="evidence" value="ECO:0007669"/>
    <property type="project" value="UniProtKB-KW"/>
</dbReference>
<dbReference type="PROSITE" id="PS51459">
    <property type="entry name" value="FIDO"/>
    <property type="match status" value="1"/>
</dbReference>
<keyword evidence="1" id="KW-0067">ATP-binding</keyword>
<feature type="domain" description="Fido" evidence="3">
    <location>
        <begin position="94"/>
        <end position="227"/>
    </location>
</feature>
<protein>
    <submittedName>
        <fullName evidence="4">Fic/DOC family protein</fullName>
    </submittedName>
</protein>
<dbReference type="EMBL" id="SNZE01000020">
    <property type="protein sequence ID" value="TDR30495.1"/>
    <property type="molecule type" value="Genomic_DNA"/>
</dbReference>
<dbReference type="InterPro" id="IPR003812">
    <property type="entry name" value="Fido"/>
</dbReference>
<dbReference type="PANTHER" id="PTHR13504:SF38">
    <property type="entry name" value="FIDO DOMAIN-CONTAINING PROTEIN"/>
    <property type="match status" value="1"/>
</dbReference>
<keyword evidence="1" id="KW-0547">Nucleotide-binding</keyword>
<evidence type="ECO:0000313" key="4">
    <source>
        <dbReference type="EMBL" id="TDR30495.1"/>
    </source>
</evidence>
<evidence type="ECO:0000256" key="1">
    <source>
        <dbReference type="PIRSR" id="PIRSR640198-2"/>
    </source>
</evidence>
<dbReference type="Proteomes" id="UP000294480">
    <property type="component" value="Unassembled WGS sequence"/>
</dbReference>
<gene>
    <name evidence="4" type="ORF">DFR44_1205</name>
</gene>
<accession>A0A4R6Y5I0</accession>
<feature type="binding site" evidence="1">
    <location>
        <begin position="173"/>
        <end position="180"/>
    </location>
    <ligand>
        <name>ATP</name>
        <dbReference type="ChEBI" id="CHEBI:30616"/>
    </ligand>
</feature>
<proteinExistence type="predicted"/>
<evidence type="ECO:0000259" key="3">
    <source>
        <dbReference type="PROSITE" id="PS51459"/>
    </source>
</evidence>
<evidence type="ECO:0000256" key="2">
    <source>
        <dbReference type="PIRSR" id="PIRSR640198-3"/>
    </source>
</evidence>